<dbReference type="EMBL" id="GGEC01000624">
    <property type="protein sequence ID" value="MBW81107.1"/>
    <property type="molecule type" value="Transcribed_RNA"/>
</dbReference>
<name>A0A2P2IIV5_RHIMU</name>
<sequence length="31" mass="3782">MRIIVHDIFGLLSRNHLRKQFYYCCLVGQRT</sequence>
<protein>
    <submittedName>
        <fullName evidence="1">Uncharacterized protein</fullName>
    </submittedName>
</protein>
<reference evidence="1" key="1">
    <citation type="submission" date="2018-02" db="EMBL/GenBank/DDBJ databases">
        <title>Rhizophora mucronata_Transcriptome.</title>
        <authorList>
            <person name="Meera S.P."/>
            <person name="Sreeshan A."/>
            <person name="Augustine A."/>
        </authorList>
    </citation>
    <scope>NUCLEOTIDE SEQUENCE</scope>
    <source>
        <tissue evidence="1">Leaf</tissue>
    </source>
</reference>
<proteinExistence type="predicted"/>
<organism evidence="1">
    <name type="scientific">Rhizophora mucronata</name>
    <name type="common">Asiatic mangrove</name>
    <dbReference type="NCBI Taxonomy" id="61149"/>
    <lineage>
        <taxon>Eukaryota</taxon>
        <taxon>Viridiplantae</taxon>
        <taxon>Streptophyta</taxon>
        <taxon>Embryophyta</taxon>
        <taxon>Tracheophyta</taxon>
        <taxon>Spermatophyta</taxon>
        <taxon>Magnoliopsida</taxon>
        <taxon>eudicotyledons</taxon>
        <taxon>Gunneridae</taxon>
        <taxon>Pentapetalae</taxon>
        <taxon>rosids</taxon>
        <taxon>fabids</taxon>
        <taxon>Malpighiales</taxon>
        <taxon>Rhizophoraceae</taxon>
        <taxon>Rhizophora</taxon>
    </lineage>
</organism>
<dbReference type="AlphaFoldDB" id="A0A2P2IIV5"/>
<accession>A0A2P2IIV5</accession>
<evidence type="ECO:0000313" key="1">
    <source>
        <dbReference type="EMBL" id="MBW81107.1"/>
    </source>
</evidence>